<dbReference type="Gene3D" id="2.60.40.1190">
    <property type="match status" value="1"/>
</dbReference>
<keyword evidence="4" id="KW-1185">Reference proteome</keyword>
<evidence type="ECO:0000259" key="2">
    <source>
        <dbReference type="Pfam" id="PF19313"/>
    </source>
</evidence>
<dbReference type="OrthoDB" id="9786766at2"/>
<dbReference type="RefSeq" id="WP_081149748.1">
    <property type="nucleotide sequence ID" value="NZ_LVYD01000052.1"/>
</dbReference>
<dbReference type="GO" id="GO:0016052">
    <property type="term" value="P:carbohydrate catabolic process"/>
    <property type="evidence" value="ECO:0007669"/>
    <property type="project" value="InterPro"/>
</dbReference>
<dbReference type="GO" id="GO:0004553">
    <property type="term" value="F:hydrolase activity, hydrolyzing O-glycosyl compounds"/>
    <property type="evidence" value="ECO:0007669"/>
    <property type="project" value="InterPro"/>
</dbReference>
<protein>
    <submittedName>
        <fullName evidence="3">Uncharacterized protein</fullName>
    </submittedName>
</protein>
<dbReference type="EMBL" id="LVYD01000052">
    <property type="protein sequence ID" value="OQP62113.1"/>
    <property type="molecule type" value="Genomic_DNA"/>
</dbReference>
<dbReference type="Proteomes" id="UP000192796">
    <property type="component" value="Unassembled WGS sequence"/>
</dbReference>
<feature type="domain" description="DUF5916" evidence="2">
    <location>
        <begin position="234"/>
        <end position="829"/>
    </location>
</feature>
<feature type="domain" description="Carbohydrate-binding" evidence="1">
    <location>
        <begin position="36"/>
        <end position="200"/>
    </location>
</feature>
<reference evidence="3 4" key="1">
    <citation type="submission" date="2016-03" db="EMBL/GenBank/DDBJ databases">
        <title>Niastella vici sp. nov., isolated from farmland soil.</title>
        <authorList>
            <person name="Chen L."/>
            <person name="Wang D."/>
            <person name="Yang S."/>
            <person name="Wang G."/>
        </authorList>
    </citation>
    <scope>NUCLEOTIDE SEQUENCE [LARGE SCALE GENOMIC DNA]</scope>
    <source>
        <strain evidence="3 4">DJ57</strain>
    </source>
</reference>
<dbReference type="SUPFAM" id="SSF49344">
    <property type="entry name" value="CBD9-like"/>
    <property type="match status" value="1"/>
</dbReference>
<comment type="caution">
    <text evidence="3">The sequence shown here is derived from an EMBL/GenBank/DDBJ whole genome shotgun (WGS) entry which is preliminary data.</text>
</comment>
<dbReference type="InterPro" id="IPR010502">
    <property type="entry name" value="Carb-bd_dom_fam9"/>
</dbReference>
<gene>
    <name evidence="3" type="ORF">A3860_29630</name>
</gene>
<evidence type="ECO:0000313" key="4">
    <source>
        <dbReference type="Proteomes" id="UP000192796"/>
    </source>
</evidence>
<dbReference type="GO" id="GO:0030246">
    <property type="term" value="F:carbohydrate binding"/>
    <property type="evidence" value="ECO:0007669"/>
    <property type="project" value="InterPro"/>
</dbReference>
<dbReference type="Pfam" id="PF19313">
    <property type="entry name" value="DUF5916"/>
    <property type="match status" value="1"/>
</dbReference>
<name>A0A1V9FUT8_9BACT</name>
<dbReference type="InterPro" id="IPR045670">
    <property type="entry name" value="DUF5916"/>
</dbReference>
<organism evidence="3 4">
    <name type="scientific">Niastella vici</name>
    <dbReference type="NCBI Taxonomy" id="1703345"/>
    <lineage>
        <taxon>Bacteria</taxon>
        <taxon>Pseudomonadati</taxon>
        <taxon>Bacteroidota</taxon>
        <taxon>Chitinophagia</taxon>
        <taxon>Chitinophagales</taxon>
        <taxon>Chitinophagaceae</taxon>
        <taxon>Niastella</taxon>
    </lineage>
</organism>
<dbReference type="AlphaFoldDB" id="A0A1V9FUT8"/>
<evidence type="ECO:0000313" key="3">
    <source>
        <dbReference type="EMBL" id="OQP62113.1"/>
    </source>
</evidence>
<evidence type="ECO:0000259" key="1">
    <source>
        <dbReference type="Pfam" id="PF06452"/>
    </source>
</evidence>
<dbReference type="STRING" id="1703345.A3860_29630"/>
<accession>A0A1V9FUT8</accession>
<sequence length="833" mass="95648">MHKGLVVILLLTMYAGLLKAQPKVTRAIKVTQAPRIDGSLDDSAWQHAPLAVDFITNSPVYGNPAAVKTEVRVVYDNTSIYIGAYLYDDPAEIRRQFTTRDNLQRANVDYFAVFLDTYKDRQNAFQFLVTARNVQTDARVSANYDGEEGNYGDVSWDAVWDSKVSIRPDGWIVEMRIPLFSIRFSRKSDADWGIQFMRFSRRHNETSFWNPVNPAVSGFANQFGDITGFNKLVPPLRLSFSPYVSGGYRQTPYANSANQYETLKSGGMDVKYGINESFTLDATLIPDFGQVISDNVVNNLSPFEIRFRENRPFFTEGTELFNKAGIFYSRRIGKVPDLYDSLQDKISSGELDGYQVLKNPSVTRLYNAVKFSGRTAGNLGIGVFNAVTENVKATLRNRGTGKDSTVITEPLANYNIIVLDQALKNRSYITFTNTNVMRNSHERDANVTALDIALYDKANRYGIVLKPRYSVVYDIPGRYNGFANYLEVGKVSGNLQYSFTNELKSDQYDPNDMGFQLAPNVFANTAAVSYHIYQATPAFLNQSYQVAVKQDYLYKPFSYQKTAFVASASWLFKNFLNLIINTDIAPRWYNDFFEMQTPASLFKTPRQQLKRSPYYSLFIDGSTDNRKPLILSWHIGGAEGPLPNDPYYALQFGIRYRFSDRLMLELNYKRQYDNGQFGYAFIRDPSTAAPVLARRTYADVTSVISGVYNFTSRMNLTFRARHYWNRLQNTNLYTVHNDGYWTERTDLVPADYNINYNAFNLDVFYTWDFRLGSRLILGWKNWLGKDYEYAINDVTYKYYTANAGQLFRTPHGNEFTIRFIYFLNYQQLVKNKR</sequence>
<proteinExistence type="predicted"/>
<dbReference type="Pfam" id="PF06452">
    <property type="entry name" value="CBM9_1"/>
    <property type="match status" value="1"/>
</dbReference>
<dbReference type="CDD" id="cd09618">
    <property type="entry name" value="CBM9_like_2"/>
    <property type="match status" value="1"/>
</dbReference>